<dbReference type="CDD" id="cd05233">
    <property type="entry name" value="SDR_c"/>
    <property type="match status" value="1"/>
</dbReference>
<name>A0ABR7KS24_9SPHI</name>
<reference evidence="5 6" key="1">
    <citation type="submission" date="2020-08" db="EMBL/GenBank/DDBJ databases">
        <authorList>
            <person name="Sun Q."/>
            <person name="Inoue M."/>
        </authorList>
    </citation>
    <scope>NUCLEOTIDE SEQUENCE [LARGE SCALE GENOMIC DNA]</scope>
    <source>
        <strain evidence="5 6">CCM 8938</strain>
    </source>
</reference>
<dbReference type="PANTHER" id="PTHR43943:SF17">
    <property type="entry name" value="3-PHENYLPROPIONATE-DIHYDRODIOL_CINNAMIC ACID-DIHYDRODIOL DEHYDROGENASE"/>
    <property type="match status" value="1"/>
</dbReference>
<dbReference type="Gene3D" id="3.40.50.720">
    <property type="entry name" value="NAD(P)-binding Rossmann-like Domain"/>
    <property type="match status" value="1"/>
</dbReference>
<dbReference type="InterPro" id="IPR020904">
    <property type="entry name" value="Sc_DH/Rdtase_CS"/>
</dbReference>
<keyword evidence="4" id="KW-0520">NAD</keyword>
<sequence length="251" mass="26449">MNTFQQHTSLITGGNSGIGYATAKLFKAKGANVIITGRNTDAIAKASTELGVTGYVSDQASLQAIDALVASIKSEFGTLDSIFLNAGVAEFQAFEQASESHFDTLMDINVKGVFFTLQKLLPILNEGGSVIFNTSVNASVGMPNSAVYSASKAAIIGMSRILATELAPKNIRVNCISPGPVETPVYEKLGMNSEELNGFSKLLSEKILLKRFAQAEEIAQLASFLASSDSSFITGTEVIIDGGLTVNPVIN</sequence>
<evidence type="ECO:0000256" key="1">
    <source>
        <dbReference type="ARBA" id="ARBA00006484"/>
    </source>
</evidence>
<comment type="caution">
    <text evidence="5">The sequence shown here is derived from an EMBL/GenBank/DDBJ whole genome shotgun (WGS) entry which is preliminary data.</text>
</comment>
<dbReference type="Proteomes" id="UP000652755">
    <property type="component" value="Unassembled WGS sequence"/>
</dbReference>
<comment type="similarity">
    <text evidence="1">Belongs to the short-chain dehydrogenases/reductases (SDR) family.</text>
</comment>
<dbReference type="PRINTS" id="PR00081">
    <property type="entry name" value="GDHRDH"/>
</dbReference>
<evidence type="ECO:0000256" key="3">
    <source>
        <dbReference type="ARBA" id="ARBA00023002"/>
    </source>
</evidence>
<evidence type="ECO:0000256" key="2">
    <source>
        <dbReference type="ARBA" id="ARBA00022797"/>
    </source>
</evidence>
<dbReference type="RefSeq" id="WP_187071375.1">
    <property type="nucleotide sequence ID" value="NZ_JACRYL010000008.1"/>
</dbReference>
<evidence type="ECO:0000256" key="4">
    <source>
        <dbReference type="ARBA" id="ARBA00023027"/>
    </source>
</evidence>
<dbReference type="EMBL" id="JACRYL010000008">
    <property type="protein sequence ID" value="MBC6110906.1"/>
    <property type="molecule type" value="Genomic_DNA"/>
</dbReference>
<gene>
    <name evidence="5" type="ORF">H7U22_10775</name>
</gene>
<keyword evidence="3" id="KW-0560">Oxidoreductase</keyword>
<proteinExistence type="inferred from homology"/>
<dbReference type="PANTHER" id="PTHR43943">
    <property type="entry name" value="DEHYDROGENASE/REDUCTASE (SDR FAMILY) MEMBER 4"/>
    <property type="match status" value="1"/>
</dbReference>
<protein>
    <submittedName>
        <fullName evidence="5">SDR family oxidoreductase</fullName>
    </submittedName>
</protein>
<accession>A0ABR7KS24</accession>
<dbReference type="PRINTS" id="PR00080">
    <property type="entry name" value="SDRFAMILY"/>
</dbReference>
<dbReference type="Pfam" id="PF13561">
    <property type="entry name" value="adh_short_C2"/>
    <property type="match status" value="1"/>
</dbReference>
<evidence type="ECO:0000313" key="5">
    <source>
        <dbReference type="EMBL" id="MBC6110906.1"/>
    </source>
</evidence>
<keyword evidence="6" id="KW-1185">Reference proteome</keyword>
<dbReference type="InterPro" id="IPR002347">
    <property type="entry name" value="SDR_fam"/>
</dbReference>
<evidence type="ECO:0000313" key="6">
    <source>
        <dbReference type="Proteomes" id="UP000652755"/>
    </source>
</evidence>
<organism evidence="5 6">
    <name type="scientific">Pedobacter fastidiosus</name>
    <dbReference type="NCBI Taxonomy" id="2765361"/>
    <lineage>
        <taxon>Bacteria</taxon>
        <taxon>Pseudomonadati</taxon>
        <taxon>Bacteroidota</taxon>
        <taxon>Sphingobacteriia</taxon>
        <taxon>Sphingobacteriales</taxon>
        <taxon>Sphingobacteriaceae</taxon>
        <taxon>Pedobacter</taxon>
    </lineage>
</organism>
<keyword evidence="2" id="KW-0058">Aromatic hydrocarbons catabolism</keyword>
<dbReference type="InterPro" id="IPR036291">
    <property type="entry name" value="NAD(P)-bd_dom_sf"/>
</dbReference>
<dbReference type="SUPFAM" id="SSF51735">
    <property type="entry name" value="NAD(P)-binding Rossmann-fold domains"/>
    <property type="match status" value="1"/>
</dbReference>
<dbReference type="PROSITE" id="PS00061">
    <property type="entry name" value="ADH_SHORT"/>
    <property type="match status" value="1"/>
</dbReference>